<comment type="caution">
    <text evidence="10">The sequence shown here is derived from an EMBL/GenBank/DDBJ whole genome shotgun (WGS) entry which is preliminary data.</text>
</comment>
<keyword evidence="3" id="KW-0201">Cytochrome c-type biogenesis</keyword>
<comment type="subcellular location">
    <subcellularLocation>
        <location evidence="1">Membrane</location>
        <topology evidence="1">Multi-pass membrane protein</topology>
    </subcellularLocation>
</comment>
<feature type="transmembrane region" description="Helical" evidence="6">
    <location>
        <begin position="51"/>
        <end position="70"/>
    </location>
</feature>
<dbReference type="AlphaFoldDB" id="A0A362X0D0"/>
<feature type="domain" description="Cytochrome c assembly protein" evidence="8">
    <location>
        <begin position="826"/>
        <end position="1030"/>
    </location>
</feature>
<accession>A0A362X0D0</accession>
<organism evidence="10 11">
    <name type="scientific">Jejuia pallidilutea</name>
    <dbReference type="NCBI Taxonomy" id="504487"/>
    <lineage>
        <taxon>Bacteria</taxon>
        <taxon>Pseudomonadati</taxon>
        <taxon>Bacteroidota</taxon>
        <taxon>Flavobacteriia</taxon>
        <taxon>Flavobacteriales</taxon>
        <taxon>Flavobacteriaceae</taxon>
        <taxon>Jejuia</taxon>
    </lineage>
</organism>
<keyword evidence="4 6" id="KW-1133">Transmembrane helix</keyword>
<keyword evidence="2 6" id="KW-0812">Transmembrane</keyword>
<evidence type="ECO:0000313" key="11">
    <source>
        <dbReference type="Proteomes" id="UP000251545"/>
    </source>
</evidence>
<feature type="transmembrane region" description="Helical" evidence="6">
    <location>
        <begin position="1002"/>
        <end position="1026"/>
    </location>
</feature>
<evidence type="ECO:0000259" key="9">
    <source>
        <dbReference type="Pfam" id="PF05140"/>
    </source>
</evidence>
<evidence type="ECO:0000256" key="5">
    <source>
        <dbReference type="ARBA" id="ARBA00023136"/>
    </source>
</evidence>
<dbReference type="PANTHER" id="PTHR30071:SF1">
    <property type="entry name" value="CYTOCHROME B_B6 PROTEIN-RELATED"/>
    <property type="match status" value="1"/>
</dbReference>
<feature type="transmembrane region" description="Helical" evidence="6">
    <location>
        <begin position="798"/>
        <end position="820"/>
    </location>
</feature>
<feature type="transmembrane region" description="Helical" evidence="6">
    <location>
        <begin position="82"/>
        <end position="102"/>
    </location>
</feature>
<proteinExistence type="predicted"/>
<evidence type="ECO:0000256" key="2">
    <source>
        <dbReference type="ARBA" id="ARBA00022692"/>
    </source>
</evidence>
<feature type="domain" description="ResB-like" evidence="9">
    <location>
        <begin position="347"/>
        <end position="424"/>
    </location>
</feature>
<feature type="transmembrane region" description="Helical" evidence="6">
    <location>
        <begin position="475"/>
        <end position="491"/>
    </location>
</feature>
<feature type="transmembrane region" description="Helical" evidence="6">
    <location>
        <begin position="888"/>
        <end position="917"/>
    </location>
</feature>
<evidence type="ECO:0000256" key="7">
    <source>
        <dbReference type="SAM" id="SignalP"/>
    </source>
</evidence>
<dbReference type="GO" id="GO:0020037">
    <property type="term" value="F:heme binding"/>
    <property type="evidence" value="ECO:0007669"/>
    <property type="project" value="InterPro"/>
</dbReference>
<evidence type="ECO:0000259" key="8">
    <source>
        <dbReference type="Pfam" id="PF01578"/>
    </source>
</evidence>
<feature type="transmembrane region" description="Helical" evidence="6">
    <location>
        <begin position="1038"/>
        <end position="1059"/>
    </location>
</feature>
<evidence type="ECO:0000313" key="10">
    <source>
        <dbReference type="EMBL" id="PQV46327.1"/>
    </source>
</evidence>
<evidence type="ECO:0000256" key="1">
    <source>
        <dbReference type="ARBA" id="ARBA00004141"/>
    </source>
</evidence>
<name>A0A362X0D0_9FLAO</name>
<dbReference type="GO" id="GO:0005886">
    <property type="term" value="C:plasma membrane"/>
    <property type="evidence" value="ECO:0007669"/>
    <property type="project" value="TreeGrafter"/>
</dbReference>
<dbReference type="PANTHER" id="PTHR30071">
    <property type="entry name" value="HEME EXPORTER PROTEIN C"/>
    <property type="match status" value="1"/>
</dbReference>
<feature type="transmembrane region" description="Helical" evidence="6">
    <location>
        <begin position="432"/>
        <end position="454"/>
    </location>
</feature>
<sequence>MQEKLAKILFSTRLTAILFIVFAAAMAAGTFMDAGQDTSPTPYTRNLIYNAWWFEAIMVFFIINFSGNIFRYQLYKKEKWATFILHIAFIFILLGAFITRYASFEGMMGIREGATENTFLSQKTYITGRIFGDYMVNGVNQMRVVEEEVDFSPRLENELKIETEYGNKPVTIELEKFIGGAEEDIIPDDNGEAYLKVVEAGANGPHNHFLKVGEVASVHNILFALNKPTDGAINITYAGDSLTINSPFEGEYMTMATRAQGKLIKDSLQPLYLRSRYVIGNMQMVFPKPVTKGVFDIVQKSEILKNDDDGAVLKITANGETKRLGLLGGKGRFGNYKKVNVGGMDFEFRYGSKVLELPFALKLNDFEAERYPGTENGYSAYSSEVTVVDEEEGSFDYKIYMNNILDHRGYRFFQSSFDPDEKGTILSVNHDFWGTLVTYIGYIMLYFGLMAIMFSKGSRFSDLKTRLEKVKAKKAKLLTVLVLCLGLNTFAQQEQHSADDGHDHGHQFEQPTKAQIDSVLKANIVPKAHADKFGHLVIQDLSGRMMPVNTYASEFLRKVSKSDAYEGFDANQVFLSTQESPRLWYNVPIIYLRPMETDSLRNIIGVPKEGKHFALVDFLDEKDGSYKLAPYLNDAYNTTVPNGYQKKLKETHERVSLLSNTLEGLSLKIFPIPNDDNNKWISNYEYRLNPTVIKDSLYNNFVKNGFQTYLFTLNNAKRSGDFSEAEKLLEAFKKTQQKYGAEVMLSDKKVETEVLYNKYDIFKKLYKWFMYAGSLMFVFLIIQIFNDKNKIVNVSITVFKFIILGLFILHTAGLIVRWYISGHAPWSDAYESMIYVAWATMFFGLAFGRKSDLTLASTAFVTSMILMIAHWNWMDPAIANLQPVLNSYWLMIHVAVIVASYGPFTLGMILGVVALFLMAFTTNKNKKVMGLNIQELTIINELALTVGLVMLTIGNFLGGMWANESWGRYWGWDPKETWALISIMVYAFVIHMRLVPGLRSRWLYNLMSIIAFGSILMTYFGVNFYLAGLHSYASGDQIVSLKFIAIACVCIAILGFFGYRGFAKHYKK</sequence>
<protein>
    <submittedName>
        <fullName evidence="10">Cytochrome c-type biogenesis protein CcsB</fullName>
    </submittedName>
</protein>
<gene>
    <name evidence="10" type="ORF">CLV33_110126</name>
</gene>
<feature type="transmembrane region" description="Helical" evidence="6">
    <location>
        <begin position="938"/>
        <end position="957"/>
    </location>
</feature>
<dbReference type="InterPro" id="IPR045062">
    <property type="entry name" value="Cyt_c_biogenesis_CcsA/CcmC"/>
</dbReference>
<dbReference type="InterPro" id="IPR002541">
    <property type="entry name" value="Cyt_c_assembly"/>
</dbReference>
<keyword evidence="5 6" id="KW-0472">Membrane</keyword>
<dbReference type="Pfam" id="PF05140">
    <property type="entry name" value="ResB"/>
    <property type="match status" value="1"/>
</dbReference>
<dbReference type="Pfam" id="PF01578">
    <property type="entry name" value="Cytochrom_C_asm"/>
    <property type="match status" value="1"/>
</dbReference>
<evidence type="ECO:0000256" key="4">
    <source>
        <dbReference type="ARBA" id="ARBA00022989"/>
    </source>
</evidence>
<evidence type="ECO:0000256" key="6">
    <source>
        <dbReference type="SAM" id="Phobius"/>
    </source>
</evidence>
<feature type="transmembrane region" description="Helical" evidence="6">
    <location>
        <begin position="832"/>
        <end position="848"/>
    </location>
</feature>
<dbReference type="RefSeq" id="WP_105474575.1">
    <property type="nucleotide sequence ID" value="NZ_PVEO01000010.1"/>
</dbReference>
<dbReference type="EMBL" id="PVEO01000010">
    <property type="protein sequence ID" value="PQV46327.1"/>
    <property type="molecule type" value="Genomic_DNA"/>
</dbReference>
<dbReference type="InterPro" id="IPR007816">
    <property type="entry name" value="ResB-like_domain"/>
</dbReference>
<dbReference type="GO" id="GO:0017004">
    <property type="term" value="P:cytochrome complex assembly"/>
    <property type="evidence" value="ECO:0007669"/>
    <property type="project" value="UniProtKB-KW"/>
</dbReference>
<dbReference type="Proteomes" id="UP000251545">
    <property type="component" value="Unassembled WGS sequence"/>
</dbReference>
<feature type="transmembrane region" description="Helical" evidence="6">
    <location>
        <begin position="977"/>
        <end position="995"/>
    </location>
</feature>
<reference evidence="10 11" key="1">
    <citation type="submission" date="2018-02" db="EMBL/GenBank/DDBJ databases">
        <title>Genomic Encyclopedia of Archaeal and Bacterial Type Strains, Phase II (KMG-II): from individual species to whole genera.</title>
        <authorList>
            <person name="Goeker M."/>
        </authorList>
    </citation>
    <scope>NUCLEOTIDE SEQUENCE [LARGE SCALE GENOMIC DNA]</scope>
    <source>
        <strain evidence="10 11">DSM 21165</strain>
    </source>
</reference>
<evidence type="ECO:0000256" key="3">
    <source>
        <dbReference type="ARBA" id="ARBA00022748"/>
    </source>
</evidence>
<feature type="transmembrane region" description="Helical" evidence="6">
    <location>
        <begin position="855"/>
        <end position="873"/>
    </location>
</feature>
<feature type="transmembrane region" description="Helical" evidence="6">
    <location>
        <begin position="768"/>
        <end position="786"/>
    </location>
</feature>
<feature type="signal peptide" evidence="7">
    <location>
        <begin position="1"/>
        <end position="27"/>
    </location>
</feature>
<feature type="chain" id="PRO_5016999261" evidence="7">
    <location>
        <begin position="28"/>
        <end position="1068"/>
    </location>
</feature>
<keyword evidence="7" id="KW-0732">Signal</keyword>